<evidence type="ECO:0000313" key="9">
    <source>
        <dbReference type="Proteomes" id="UP001209083"/>
    </source>
</evidence>
<keyword evidence="4 5" id="KW-0648">Protein biosynthesis</keyword>
<dbReference type="Gene3D" id="3.40.50.12230">
    <property type="match status" value="1"/>
</dbReference>
<evidence type="ECO:0000259" key="6">
    <source>
        <dbReference type="Pfam" id="PF00551"/>
    </source>
</evidence>
<feature type="domain" description="Formyl transferase C-terminal" evidence="7">
    <location>
        <begin position="201"/>
        <end position="294"/>
    </location>
</feature>
<dbReference type="CDD" id="cd08646">
    <property type="entry name" value="FMT_core_Met-tRNA-FMT_N"/>
    <property type="match status" value="1"/>
</dbReference>
<dbReference type="EMBL" id="CP090958">
    <property type="protein sequence ID" value="WGW13787.1"/>
    <property type="molecule type" value="Genomic_DNA"/>
</dbReference>
<dbReference type="PANTHER" id="PTHR11138:SF5">
    <property type="entry name" value="METHIONYL-TRNA FORMYLTRANSFERASE, MITOCHONDRIAL"/>
    <property type="match status" value="1"/>
</dbReference>
<comment type="function">
    <text evidence="5">Attaches a formyl group to the free amino group of methionyl-tRNA(fMet). The formyl group appears to play a dual role in the initiator identity of N-formylmethionyl-tRNA by promoting its recognition by IF2 and preventing the misappropriation of this tRNA by the elongation apparatus.</text>
</comment>
<evidence type="ECO:0000313" key="8">
    <source>
        <dbReference type="EMBL" id="WGW13787.1"/>
    </source>
</evidence>
<evidence type="ECO:0000256" key="1">
    <source>
        <dbReference type="ARBA" id="ARBA00010699"/>
    </source>
</evidence>
<feature type="domain" description="Formyl transferase N-terminal" evidence="6">
    <location>
        <begin position="2"/>
        <end position="173"/>
    </location>
</feature>
<gene>
    <name evidence="5 8" type="primary">fmt</name>
    <name evidence="8" type="ORF">LWF01_08600</name>
</gene>
<reference evidence="8 9" key="1">
    <citation type="submission" date="2023-05" db="EMBL/GenBank/DDBJ databases">
        <title>Lithophilousrod everest ZFBP1038 complete genpme.</title>
        <authorList>
            <person name="Tian M."/>
        </authorList>
    </citation>
    <scope>NUCLEOTIDE SEQUENCE [LARGE SCALE GENOMIC DNA]</scope>
    <source>
        <strain evidence="8 9">ZFBP1038</strain>
    </source>
</reference>
<protein>
    <recommendedName>
        <fullName evidence="2 5">Methionyl-tRNA formyltransferase</fullName>
        <ecNumber evidence="2 5">2.1.2.9</ecNumber>
    </recommendedName>
</protein>
<dbReference type="InterPro" id="IPR005793">
    <property type="entry name" value="Formyl_trans_C"/>
</dbReference>
<dbReference type="EC" id="2.1.2.9" evidence="2 5"/>
<dbReference type="SUPFAM" id="SSF53328">
    <property type="entry name" value="Formyltransferase"/>
    <property type="match status" value="1"/>
</dbReference>
<dbReference type="NCBIfam" id="TIGR00460">
    <property type="entry name" value="fmt"/>
    <property type="match status" value="1"/>
</dbReference>
<dbReference type="InterPro" id="IPR002376">
    <property type="entry name" value="Formyl_transf_N"/>
</dbReference>
<name>A0ABY8QXP1_9MICO</name>
<dbReference type="Pfam" id="PF00551">
    <property type="entry name" value="Formyl_trans_N"/>
    <property type="match status" value="1"/>
</dbReference>
<comment type="catalytic activity">
    <reaction evidence="5">
        <text>L-methionyl-tRNA(fMet) + (6R)-10-formyltetrahydrofolate = N-formyl-L-methionyl-tRNA(fMet) + (6S)-5,6,7,8-tetrahydrofolate + H(+)</text>
        <dbReference type="Rhea" id="RHEA:24380"/>
        <dbReference type="Rhea" id="RHEA-COMP:9952"/>
        <dbReference type="Rhea" id="RHEA-COMP:9953"/>
        <dbReference type="ChEBI" id="CHEBI:15378"/>
        <dbReference type="ChEBI" id="CHEBI:57453"/>
        <dbReference type="ChEBI" id="CHEBI:78530"/>
        <dbReference type="ChEBI" id="CHEBI:78844"/>
        <dbReference type="ChEBI" id="CHEBI:195366"/>
        <dbReference type="EC" id="2.1.2.9"/>
    </reaction>
</comment>
<evidence type="ECO:0000259" key="7">
    <source>
        <dbReference type="Pfam" id="PF02911"/>
    </source>
</evidence>
<dbReference type="HAMAP" id="MF_00182">
    <property type="entry name" value="Formyl_trans"/>
    <property type="match status" value="1"/>
</dbReference>
<comment type="similarity">
    <text evidence="1 5">Belongs to the Fmt family.</text>
</comment>
<evidence type="ECO:0000256" key="4">
    <source>
        <dbReference type="ARBA" id="ARBA00022917"/>
    </source>
</evidence>
<feature type="binding site" evidence="5">
    <location>
        <begin position="106"/>
        <end position="109"/>
    </location>
    <ligand>
        <name>(6S)-5,6,7,8-tetrahydrofolate</name>
        <dbReference type="ChEBI" id="CHEBI:57453"/>
    </ligand>
</feature>
<dbReference type="GO" id="GO:0004479">
    <property type="term" value="F:methionyl-tRNA formyltransferase activity"/>
    <property type="evidence" value="ECO:0007669"/>
    <property type="project" value="UniProtKB-EC"/>
</dbReference>
<keyword evidence="9" id="KW-1185">Reference proteome</keyword>
<dbReference type="InterPro" id="IPR005794">
    <property type="entry name" value="Fmt"/>
</dbReference>
<dbReference type="PANTHER" id="PTHR11138">
    <property type="entry name" value="METHIONYL-TRNA FORMYLTRANSFERASE"/>
    <property type="match status" value="1"/>
</dbReference>
<keyword evidence="3 5" id="KW-0808">Transferase</keyword>
<dbReference type="Pfam" id="PF02911">
    <property type="entry name" value="Formyl_trans_C"/>
    <property type="match status" value="1"/>
</dbReference>
<organism evidence="8 9">
    <name type="scientific">Saxibacter everestensis</name>
    <dbReference type="NCBI Taxonomy" id="2909229"/>
    <lineage>
        <taxon>Bacteria</taxon>
        <taxon>Bacillati</taxon>
        <taxon>Actinomycetota</taxon>
        <taxon>Actinomycetes</taxon>
        <taxon>Micrococcales</taxon>
        <taxon>Brevibacteriaceae</taxon>
        <taxon>Saxibacter</taxon>
    </lineage>
</organism>
<dbReference type="InterPro" id="IPR011034">
    <property type="entry name" value="Formyl_transferase-like_C_sf"/>
</dbReference>
<accession>A0ABY8QXP1</accession>
<dbReference type="InterPro" id="IPR036477">
    <property type="entry name" value="Formyl_transf_N_sf"/>
</dbReference>
<proteinExistence type="inferred from homology"/>
<dbReference type="RefSeq" id="WP_349640610.1">
    <property type="nucleotide sequence ID" value="NZ_CP090958.1"/>
</dbReference>
<dbReference type="InterPro" id="IPR044135">
    <property type="entry name" value="Met-tRNA-FMT_C"/>
</dbReference>
<sequence>MRLIFAGTPEVALPSLNVLAESAHDVVAVLTRPDAPVGRKRILTASPVKARAIELGIPVVEASRLRGDVLDALAGFRPDAVPIVAYGAIVGPRALAIAPWLNLHFSLLPRWRGAAPVQRAIMAGDSETGVSVFQLDEGLDTGPVLGTSRAAISDQDTAGALLERLAVDGAGLLLESLTQLAAGTATPSEQPAGGTHAAKVVSADAQIHWQDTAEQIDRTIRGTTPAPGAWTLLAGERCKIAPVTVRSDAGPIVPGRIVADSSEVLVGTGTHPVRLGKVNPPGKGWMTAIDWMRGGGAQAFDTDGGLATDAALATDTDTEETR</sequence>
<dbReference type="InterPro" id="IPR041711">
    <property type="entry name" value="Met-tRNA-FMT_N"/>
</dbReference>
<dbReference type="Proteomes" id="UP001209083">
    <property type="component" value="Chromosome"/>
</dbReference>
<evidence type="ECO:0000256" key="2">
    <source>
        <dbReference type="ARBA" id="ARBA00012261"/>
    </source>
</evidence>
<dbReference type="SUPFAM" id="SSF50486">
    <property type="entry name" value="FMT C-terminal domain-like"/>
    <property type="match status" value="1"/>
</dbReference>
<evidence type="ECO:0000256" key="3">
    <source>
        <dbReference type="ARBA" id="ARBA00022679"/>
    </source>
</evidence>
<evidence type="ECO:0000256" key="5">
    <source>
        <dbReference type="HAMAP-Rule" id="MF_00182"/>
    </source>
</evidence>
<dbReference type="CDD" id="cd08704">
    <property type="entry name" value="Met_tRNA_FMT_C"/>
    <property type="match status" value="1"/>
</dbReference>